<dbReference type="EnsemblMetazoa" id="tetur18g02800.1">
    <property type="protein sequence ID" value="tetur18g02800.1"/>
    <property type="gene ID" value="tetur18g02800"/>
</dbReference>
<dbReference type="EMBL" id="CAEY01000387">
    <property type="status" value="NOT_ANNOTATED_CDS"/>
    <property type="molecule type" value="Genomic_DNA"/>
</dbReference>
<name>T1KRA0_TETUR</name>
<reference evidence="2" key="2">
    <citation type="submission" date="2015-06" db="UniProtKB">
        <authorList>
            <consortium name="EnsemblMetazoa"/>
        </authorList>
    </citation>
    <scope>IDENTIFICATION</scope>
</reference>
<organism evidence="2 3">
    <name type="scientific">Tetranychus urticae</name>
    <name type="common">Two-spotted spider mite</name>
    <dbReference type="NCBI Taxonomy" id="32264"/>
    <lineage>
        <taxon>Eukaryota</taxon>
        <taxon>Metazoa</taxon>
        <taxon>Ecdysozoa</taxon>
        <taxon>Arthropoda</taxon>
        <taxon>Chelicerata</taxon>
        <taxon>Arachnida</taxon>
        <taxon>Acari</taxon>
        <taxon>Acariformes</taxon>
        <taxon>Trombidiformes</taxon>
        <taxon>Prostigmata</taxon>
        <taxon>Eleutherengona</taxon>
        <taxon>Raphignathae</taxon>
        <taxon>Tetranychoidea</taxon>
        <taxon>Tetranychidae</taxon>
        <taxon>Tetranychus</taxon>
    </lineage>
</organism>
<keyword evidence="1" id="KW-0472">Membrane</keyword>
<protein>
    <submittedName>
        <fullName evidence="2">Uncharacterized protein</fullName>
    </submittedName>
</protein>
<dbReference type="Proteomes" id="UP000015104">
    <property type="component" value="Unassembled WGS sequence"/>
</dbReference>
<keyword evidence="3" id="KW-1185">Reference proteome</keyword>
<evidence type="ECO:0000313" key="2">
    <source>
        <dbReference type="EnsemblMetazoa" id="tetur18g02800.1"/>
    </source>
</evidence>
<proteinExistence type="predicted"/>
<evidence type="ECO:0000313" key="3">
    <source>
        <dbReference type="Proteomes" id="UP000015104"/>
    </source>
</evidence>
<accession>T1KRA0</accession>
<keyword evidence="1" id="KW-0812">Transmembrane</keyword>
<keyword evidence="1" id="KW-1133">Transmembrane helix</keyword>
<evidence type="ECO:0000256" key="1">
    <source>
        <dbReference type="SAM" id="Phobius"/>
    </source>
</evidence>
<feature type="transmembrane region" description="Helical" evidence="1">
    <location>
        <begin position="20"/>
        <end position="44"/>
    </location>
</feature>
<dbReference type="HOGENOM" id="CLU_3208236_0_0_1"/>
<dbReference type="AlphaFoldDB" id="T1KRA0"/>
<sequence>MKPFNMIKNNDNLSRKTLFIDLVLVNLFWLTLIRSYPLVTIWIAR</sequence>
<reference evidence="3" key="1">
    <citation type="submission" date="2011-08" db="EMBL/GenBank/DDBJ databases">
        <authorList>
            <person name="Rombauts S."/>
        </authorList>
    </citation>
    <scope>NUCLEOTIDE SEQUENCE</scope>
    <source>
        <strain evidence="3">London</strain>
    </source>
</reference>